<dbReference type="Gene3D" id="1.20.5.110">
    <property type="match status" value="1"/>
</dbReference>
<feature type="non-terminal residue" evidence="4">
    <location>
        <position position="174"/>
    </location>
</feature>
<evidence type="ECO:0000313" key="4">
    <source>
        <dbReference type="EMBL" id="KKM59421.1"/>
    </source>
</evidence>
<evidence type="ECO:0000256" key="2">
    <source>
        <dbReference type="SAM" id="MobiDB-lite"/>
    </source>
</evidence>
<gene>
    <name evidence="4" type="ORF">LCGC14_1548170</name>
</gene>
<name>A0A0F9JC38_9ZZZZ</name>
<reference evidence="4" key="1">
    <citation type="journal article" date="2015" name="Nature">
        <title>Complex archaea that bridge the gap between prokaryotes and eukaryotes.</title>
        <authorList>
            <person name="Spang A."/>
            <person name="Saw J.H."/>
            <person name="Jorgensen S.L."/>
            <person name="Zaremba-Niedzwiedzka K."/>
            <person name="Martijn J."/>
            <person name="Lind A.E."/>
            <person name="van Eijk R."/>
            <person name="Schleper C."/>
            <person name="Guy L."/>
            <person name="Ettema T.J."/>
        </authorList>
    </citation>
    <scope>NUCLEOTIDE SEQUENCE</scope>
</reference>
<feature type="domain" description="YbgF trimerisation" evidence="3">
    <location>
        <begin position="31"/>
        <end position="102"/>
    </location>
</feature>
<feature type="compositionally biased region" description="Polar residues" evidence="2">
    <location>
        <begin position="108"/>
        <end position="122"/>
    </location>
</feature>
<dbReference type="InterPro" id="IPR032519">
    <property type="entry name" value="YbgF_tri"/>
</dbReference>
<dbReference type="GO" id="GO:0070206">
    <property type="term" value="P:protein trimerization"/>
    <property type="evidence" value="ECO:0007669"/>
    <property type="project" value="InterPro"/>
</dbReference>
<organism evidence="4">
    <name type="scientific">marine sediment metagenome</name>
    <dbReference type="NCBI Taxonomy" id="412755"/>
    <lineage>
        <taxon>unclassified sequences</taxon>
        <taxon>metagenomes</taxon>
        <taxon>ecological metagenomes</taxon>
    </lineage>
</organism>
<evidence type="ECO:0000259" key="3">
    <source>
        <dbReference type="Pfam" id="PF16331"/>
    </source>
</evidence>
<dbReference type="AlphaFoldDB" id="A0A0F9JC38"/>
<keyword evidence="1" id="KW-0175">Coiled coil</keyword>
<proteinExistence type="predicted"/>
<accession>A0A0F9JC38</accession>
<sequence length="174" mass="19012">MMKMLTQKAVVIAMMLSPIMSNVVLADEAALSQRIDRLERIIQGQGLVSLLGRVDLQQNEIKKLNGDNESLRHEIESMKKQQRELYLDIDQRLQNQAAATQAPAVMPQDNQQALPNTNSSVNDAGLESVDQALNTSTQQPEGSPVAVENGEAAYQAALQILRSGQYEQAVAALS</sequence>
<evidence type="ECO:0000256" key="1">
    <source>
        <dbReference type="SAM" id="Coils"/>
    </source>
</evidence>
<dbReference type="EMBL" id="LAZR01011796">
    <property type="protein sequence ID" value="KKM59421.1"/>
    <property type="molecule type" value="Genomic_DNA"/>
</dbReference>
<feature type="coiled-coil region" evidence="1">
    <location>
        <begin position="54"/>
        <end position="88"/>
    </location>
</feature>
<protein>
    <recommendedName>
        <fullName evidence="3">YbgF trimerisation domain-containing protein</fullName>
    </recommendedName>
</protein>
<feature type="region of interest" description="Disordered" evidence="2">
    <location>
        <begin position="98"/>
        <end position="123"/>
    </location>
</feature>
<comment type="caution">
    <text evidence="4">The sequence shown here is derived from an EMBL/GenBank/DDBJ whole genome shotgun (WGS) entry which is preliminary data.</text>
</comment>
<dbReference type="Pfam" id="PF16331">
    <property type="entry name" value="TolA_bind_tri"/>
    <property type="match status" value="1"/>
</dbReference>